<dbReference type="PANTHER" id="PTHR39963">
    <property type="entry name" value="SLL0983 PROTEIN"/>
    <property type="match status" value="1"/>
</dbReference>
<dbReference type="InterPro" id="IPR029063">
    <property type="entry name" value="SAM-dependent_MTases_sf"/>
</dbReference>
<dbReference type="Gene3D" id="3.40.50.150">
    <property type="entry name" value="Vaccinia Virus protein VP39"/>
    <property type="match status" value="1"/>
</dbReference>
<dbReference type="HOGENOM" id="CLU_061971_0_0_7"/>
<proteinExistence type="predicted"/>
<dbReference type="KEGG" id="hms:HMU07500"/>
<evidence type="ECO:0000313" key="3">
    <source>
        <dbReference type="Proteomes" id="UP000001522"/>
    </source>
</evidence>
<dbReference type="eggNOG" id="COG4121">
    <property type="taxonomic scope" value="Bacteria"/>
</dbReference>
<dbReference type="SUPFAM" id="SSF53335">
    <property type="entry name" value="S-adenosyl-L-methionine-dependent methyltransferases"/>
    <property type="match status" value="1"/>
</dbReference>
<accession>D3UHN5</accession>
<organism evidence="2 3">
    <name type="scientific">Helicobacter mustelae (strain ATCC 43772 / CCUG 25715 / CIP 103759 / LMG 18044 / NCTC 12198 / R85-136P)</name>
    <name type="common">Campylobacter mustelae</name>
    <dbReference type="NCBI Taxonomy" id="679897"/>
    <lineage>
        <taxon>Bacteria</taxon>
        <taxon>Pseudomonadati</taxon>
        <taxon>Campylobacterota</taxon>
        <taxon>Epsilonproteobacteria</taxon>
        <taxon>Campylobacterales</taxon>
        <taxon>Helicobacteraceae</taxon>
        <taxon>Helicobacter</taxon>
    </lineage>
</organism>
<dbReference type="RefSeq" id="WP_013023085.1">
    <property type="nucleotide sequence ID" value="NC_013949.1"/>
</dbReference>
<reference evidence="2 3" key="1">
    <citation type="journal article" date="2010" name="BMC Genomics">
        <title>Comparative genomics and proteomics of Helicobacter mustelae, an ulcerogenic and carcinogenic gastric pathogen.</title>
        <authorList>
            <person name="O'Toole P.W."/>
            <person name="Snelling W.J."/>
            <person name="Canchaya C."/>
            <person name="Forde B.M."/>
            <person name="Hardie K.R."/>
            <person name="Josenhans C."/>
            <person name="Graham R.L.J."/>
            <person name="McMullan G."/>
            <person name="Parkhill J."/>
            <person name="Belda E."/>
            <person name="Bentley S.D."/>
        </authorList>
    </citation>
    <scope>NUCLEOTIDE SEQUENCE [LARGE SCALE GENOMIC DNA]</scope>
    <source>
        <strain evidence="3">ATCC 43772 / LMG 18044 / NCTC 12198 / 12198</strain>
    </source>
</reference>
<dbReference type="Proteomes" id="UP000001522">
    <property type="component" value="Chromosome"/>
</dbReference>
<dbReference type="InterPro" id="IPR008471">
    <property type="entry name" value="MnmC-like_methylTransf"/>
</dbReference>
<evidence type="ECO:0000313" key="2">
    <source>
        <dbReference type="EMBL" id="CBG40007.1"/>
    </source>
</evidence>
<feature type="domain" description="MnmC-like methyltransferase" evidence="1">
    <location>
        <begin position="104"/>
        <end position="209"/>
    </location>
</feature>
<dbReference type="AlphaFoldDB" id="D3UHN5"/>
<dbReference type="GO" id="GO:0016645">
    <property type="term" value="F:oxidoreductase activity, acting on the CH-NH group of donors"/>
    <property type="evidence" value="ECO:0007669"/>
    <property type="project" value="InterPro"/>
</dbReference>
<gene>
    <name evidence="2" type="ordered locus">HMU07500</name>
</gene>
<protein>
    <recommendedName>
        <fullName evidence="1">MnmC-like methyltransferase domain-containing protein</fullName>
    </recommendedName>
</protein>
<dbReference type="CDD" id="cd02440">
    <property type="entry name" value="AdoMet_MTases"/>
    <property type="match status" value="1"/>
</dbReference>
<sequence length="225" mass="26163">MDKKLLSKDGSYTYFSHLFGECYHSLKDGAYNETLHKYIYPPFYFCDFQNKPLRILDLCFGLGYNSSLAAKAYHDYPNSVCIIAPEIDRGVLEKISTLNCNFTKEQLHILAQEKPLWLAEQICLQVPFGDALEIIPGLERFDIIYLDAFSLKSTPQFWNKEFFALLYAILEERGIMMSYSTHAKIYENARESGFRVYKYKNHFCRKSSIFTKAISLTSPNLLEIF</sequence>
<name>D3UHN5_HELM1</name>
<dbReference type="STRING" id="679897.HMU07500"/>
<dbReference type="PANTHER" id="PTHR39963:SF1">
    <property type="entry name" value="MNMC-LIKE METHYLTRANSFERASE DOMAIN-CONTAINING PROTEIN"/>
    <property type="match status" value="1"/>
</dbReference>
<keyword evidence="3" id="KW-1185">Reference proteome</keyword>
<dbReference type="Pfam" id="PF05430">
    <property type="entry name" value="Methyltransf_30"/>
    <property type="match status" value="1"/>
</dbReference>
<evidence type="ECO:0000259" key="1">
    <source>
        <dbReference type="Pfam" id="PF05430"/>
    </source>
</evidence>
<dbReference type="EMBL" id="FN555004">
    <property type="protein sequence ID" value="CBG40007.1"/>
    <property type="molecule type" value="Genomic_DNA"/>
</dbReference>